<dbReference type="AlphaFoldDB" id="W6Y0E8"/>
<dbReference type="InterPro" id="IPR043129">
    <property type="entry name" value="ATPase_NBD"/>
</dbReference>
<dbReference type="GeneID" id="19148756"/>
<dbReference type="InterPro" id="IPR013126">
    <property type="entry name" value="Hsp_70_fam"/>
</dbReference>
<dbReference type="PRINTS" id="PR00301">
    <property type="entry name" value="HEATSHOCK70"/>
</dbReference>
<dbReference type="Pfam" id="PF00012">
    <property type="entry name" value="HSP70"/>
    <property type="match status" value="1"/>
</dbReference>
<dbReference type="RefSeq" id="XP_007714243.1">
    <property type="nucleotide sequence ID" value="XM_007716053.1"/>
</dbReference>
<dbReference type="Proteomes" id="UP000053841">
    <property type="component" value="Unassembled WGS sequence"/>
</dbReference>
<evidence type="ECO:0000256" key="2">
    <source>
        <dbReference type="ARBA" id="ARBA00022840"/>
    </source>
</evidence>
<name>W6Y0E8_COCC2</name>
<dbReference type="GO" id="GO:0140662">
    <property type="term" value="F:ATP-dependent protein folding chaperone"/>
    <property type="evidence" value="ECO:0007669"/>
    <property type="project" value="InterPro"/>
</dbReference>
<reference evidence="3 4" key="1">
    <citation type="journal article" date="2013" name="PLoS Genet.">
        <title>Comparative genome structure, secondary metabolite, and effector coding capacity across Cochliobolus pathogens.</title>
        <authorList>
            <person name="Condon B.J."/>
            <person name="Leng Y."/>
            <person name="Wu D."/>
            <person name="Bushley K.E."/>
            <person name="Ohm R.A."/>
            <person name="Otillar R."/>
            <person name="Martin J."/>
            <person name="Schackwitz W."/>
            <person name="Grimwood J."/>
            <person name="MohdZainudin N."/>
            <person name="Xue C."/>
            <person name="Wang R."/>
            <person name="Manning V.A."/>
            <person name="Dhillon B."/>
            <person name="Tu Z.J."/>
            <person name="Steffenson B.J."/>
            <person name="Salamov A."/>
            <person name="Sun H."/>
            <person name="Lowry S."/>
            <person name="LaButti K."/>
            <person name="Han J."/>
            <person name="Copeland A."/>
            <person name="Lindquist E."/>
            <person name="Barry K."/>
            <person name="Schmutz J."/>
            <person name="Baker S.E."/>
            <person name="Ciuffetti L.M."/>
            <person name="Grigoriev I.V."/>
            <person name="Zhong S."/>
            <person name="Turgeon B.G."/>
        </authorList>
    </citation>
    <scope>NUCLEOTIDE SEQUENCE [LARGE SCALE GENOMIC DNA]</scope>
    <source>
        <strain evidence="3 4">26-R-13</strain>
    </source>
</reference>
<dbReference type="STRING" id="930089.W6Y0E8"/>
<dbReference type="PANTHER" id="PTHR14187">
    <property type="entry name" value="ALPHA KINASE/ELONGATION FACTOR 2 KINASE"/>
    <property type="match status" value="1"/>
</dbReference>
<dbReference type="EMBL" id="KI964662">
    <property type="protein sequence ID" value="EUC31458.1"/>
    <property type="molecule type" value="Genomic_DNA"/>
</dbReference>
<evidence type="ECO:0000313" key="3">
    <source>
        <dbReference type="EMBL" id="EUC31458.1"/>
    </source>
</evidence>
<organism evidence="3 4">
    <name type="scientific">Cochliobolus carbonum (strain 26-R-13)</name>
    <name type="common">Maize leaf spot fungus</name>
    <name type="synonym">Bipolaris zeicola</name>
    <dbReference type="NCBI Taxonomy" id="930089"/>
    <lineage>
        <taxon>Eukaryota</taxon>
        <taxon>Fungi</taxon>
        <taxon>Dikarya</taxon>
        <taxon>Ascomycota</taxon>
        <taxon>Pezizomycotina</taxon>
        <taxon>Dothideomycetes</taxon>
        <taxon>Pleosporomycetidae</taxon>
        <taxon>Pleosporales</taxon>
        <taxon>Pleosporineae</taxon>
        <taxon>Pleosporaceae</taxon>
        <taxon>Bipolaris</taxon>
    </lineage>
</organism>
<keyword evidence="4" id="KW-1185">Reference proteome</keyword>
<dbReference type="Gene3D" id="3.90.640.10">
    <property type="entry name" value="Actin, Chain A, domain 4"/>
    <property type="match status" value="1"/>
</dbReference>
<dbReference type="OrthoDB" id="2963168at2759"/>
<dbReference type="KEGG" id="bze:COCCADRAFT_38444"/>
<accession>W6Y0E8</accession>
<dbReference type="CDD" id="cd10170">
    <property type="entry name" value="ASKHA_NBD_HSP70"/>
    <property type="match status" value="1"/>
</dbReference>
<proteinExistence type="predicted"/>
<protein>
    <submittedName>
        <fullName evidence="3">Uncharacterized protein</fullName>
    </submittedName>
</protein>
<dbReference type="GO" id="GO:0005524">
    <property type="term" value="F:ATP binding"/>
    <property type="evidence" value="ECO:0007669"/>
    <property type="project" value="UniProtKB-KW"/>
</dbReference>
<dbReference type="eggNOG" id="KOG0101">
    <property type="taxonomic scope" value="Eukaryota"/>
</dbReference>
<dbReference type="SUPFAM" id="SSF53067">
    <property type="entry name" value="Actin-like ATPase domain"/>
    <property type="match status" value="2"/>
</dbReference>
<evidence type="ECO:0000313" key="4">
    <source>
        <dbReference type="Proteomes" id="UP000053841"/>
    </source>
</evidence>
<evidence type="ECO:0000256" key="1">
    <source>
        <dbReference type="ARBA" id="ARBA00022741"/>
    </source>
</evidence>
<dbReference type="PANTHER" id="PTHR14187:SF82">
    <property type="entry name" value="FAMILY CHAPERONE, PUTATIVE (AFU_ORTHOLOGUE AFUA_7G08575)-RELATED"/>
    <property type="match status" value="1"/>
</dbReference>
<sequence length="538" mass="60486">MGSSRLIIGLDYGTTYTGVSFCEISDPASEQSHVEIVQDWPSCHGKFGTREKVPSEIAYLQEGVRWGSDIPPHEKRHMWTKLELDNREDSEVAKINNELSLLESRKPPMKIIADFLEQVKTHLIKNLDDRYGKELWRTLPITLVVTVPAVWSDTAKHRTKQAVEKAMPIVLTTEPEAAALYTIKTLRGTAQDAQFAVGDGFTVCDMGGGTVDLITYRITAIQPTVIEEASVGNGAQCGGSFVDRAFLHWLERRLGTQDFVKIAGSRSEEIPRTSLNEKTAQLVQDFTMGIKCGFSGTQENYLRLPYPLSTIDGDEKRGNVFGNLKITADDVKAMFDSCLCRTYELLQEQTQRARIGNLKIKYVFMVGGFSESPYMFSKIKDFLEKQEIQAIRPPYAWSAVVRGAVTKGLEKGVGAVLKRKSRRHYGTSCARLFQKRAHKRMANNQMKWLIEKGQTLLASEATHAATGFMLRWWSVYRVAVLTVDSNDIPLVYLKRNTSPCGRQYYSINVTVHISLQSSLNFYVTIKGKKFGSLTVSYD</sequence>
<keyword evidence="1" id="KW-0547">Nucleotide-binding</keyword>
<dbReference type="HOGENOM" id="CLU_009958_6_4_1"/>
<gene>
    <name evidence="3" type="ORF">COCCADRAFT_38444</name>
</gene>
<keyword evidence="2" id="KW-0067">ATP-binding</keyword>
<dbReference type="Gene3D" id="3.30.420.40">
    <property type="match status" value="2"/>
</dbReference>